<organism evidence="1 2">
    <name type="scientific">Lasiosphaeria ovina</name>
    <dbReference type="NCBI Taxonomy" id="92902"/>
    <lineage>
        <taxon>Eukaryota</taxon>
        <taxon>Fungi</taxon>
        <taxon>Dikarya</taxon>
        <taxon>Ascomycota</taxon>
        <taxon>Pezizomycotina</taxon>
        <taxon>Sordariomycetes</taxon>
        <taxon>Sordariomycetidae</taxon>
        <taxon>Sordariales</taxon>
        <taxon>Lasiosphaeriaceae</taxon>
        <taxon>Lasiosphaeria</taxon>
    </lineage>
</organism>
<dbReference type="Proteomes" id="UP001287356">
    <property type="component" value="Unassembled WGS sequence"/>
</dbReference>
<comment type="caution">
    <text evidence="1">The sequence shown here is derived from an EMBL/GenBank/DDBJ whole genome shotgun (WGS) entry which is preliminary data.</text>
</comment>
<sequence>MGRVDWVGLQCLRRSSRVFMRLFGAHEFRSQRIEPLPPTLRDVPWPTPIANFINDPEAELSSLLLRDRYCSQCRHVRQLGLKHEKYRALMAEQVYCAGCKQNHPRALFSASQRLGCAGELASYIRVCRHVVIRWSNIRSWADQYDFMDKGRYKTVVSPPIPICSAHHQSFPCKLQRHTLYEVGLSITKMPKNLLHLYLSWGAHLPARPIRSGAYTANDLRRDLQETYQDAGQFLVSDLKAGRSAITGYVDPNYCSCIRYVGSDKLDWQLSPIRQGEETCRSDVSLSWGRAGHSFVESHGMIGPCYFGFDVANPNRPTADCYEALDPESYNLGPGDEESRHVLWCADRSCGNYYRHRSGSRYRYVF</sequence>
<proteinExistence type="predicted"/>
<evidence type="ECO:0000313" key="1">
    <source>
        <dbReference type="EMBL" id="KAK3364885.1"/>
    </source>
</evidence>
<keyword evidence="2" id="KW-1185">Reference proteome</keyword>
<dbReference type="EMBL" id="JAULSN010000009">
    <property type="protein sequence ID" value="KAK3364885.1"/>
    <property type="molecule type" value="Genomic_DNA"/>
</dbReference>
<evidence type="ECO:0000313" key="2">
    <source>
        <dbReference type="Proteomes" id="UP001287356"/>
    </source>
</evidence>
<protein>
    <submittedName>
        <fullName evidence="1">Uncharacterized protein</fullName>
    </submittedName>
</protein>
<accession>A0AAE0JVR4</accession>
<dbReference type="AlphaFoldDB" id="A0AAE0JVR4"/>
<reference evidence="1" key="1">
    <citation type="journal article" date="2023" name="Mol. Phylogenet. Evol.">
        <title>Genome-scale phylogeny and comparative genomics of the fungal order Sordariales.</title>
        <authorList>
            <person name="Hensen N."/>
            <person name="Bonometti L."/>
            <person name="Westerberg I."/>
            <person name="Brannstrom I.O."/>
            <person name="Guillou S."/>
            <person name="Cros-Aarteil S."/>
            <person name="Calhoun S."/>
            <person name="Haridas S."/>
            <person name="Kuo A."/>
            <person name="Mondo S."/>
            <person name="Pangilinan J."/>
            <person name="Riley R."/>
            <person name="LaButti K."/>
            <person name="Andreopoulos B."/>
            <person name="Lipzen A."/>
            <person name="Chen C."/>
            <person name="Yan M."/>
            <person name="Daum C."/>
            <person name="Ng V."/>
            <person name="Clum A."/>
            <person name="Steindorff A."/>
            <person name="Ohm R.A."/>
            <person name="Martin F."/>
            <person name="Silar P."/>
            <person name="Natvig D.O."/>
            <person name="Lalanne C."/>
            <person name="Gautier V."/>
            <person name="Ament-Velasquez S.L."/>
            <person name="Kruys A."/>
            <person name="Hutchinson M.I."/>
            <person name="Powell A.J."/>
            <person name="Barry K."/>
            <person name="Miller A.N."/>
            <person name="Grigoriev I.V."/>
            <person name="Debuchy R."/>
            <person name="Gladieux P."/>
            <person name="Hiltunen Thoren M."/>
            <person name="Johannesson H."/>
        </authorList>
    </citation>
    <scope>NUCLEOTIDE SEQUENCE</scope>
    <source>
        <strain evidence="1">CBS 958.72</strain>
    </source>
</reference>
<name>A0AAE0JVR4_9PEZI</name>
<reference evidence="1" key="2">
    <citation type="submission" date="2023-06" db="EMBL/GenBank/DDBJ databases">
        <authorList>
            <consortium name="Lawrence Berkeley National Laboratory"/>
            <person name="Haridas S."/>
            <person name="Hensen N."/>
            <person name="Bonometti L."/>
            <person name="Westerberg I."/>
            <person name="Brannstrom I.O."/>
            <person name="Guillou S."/>
            <person name="Cros-Aarteil S."/>
            <person name="Calhoun S."/>
            <person name="Kuo A."/>
            <person name="Mondo S."/>
            <person name="Pangilinan J."/>
            <person name="Riley R."/>
            <person name="Labutti K."/>
            <person name="Andreopoulos B."/>
            <person name="Lipzen A."/>
            <person name="Chen C."/>
            <person name="Yanf M."/>
            <person name="Daum C."/>
            <person name="Ng V."/>
            <person name="Clum A."/>
            <person name="Steindorff A."/>
            <person name="Ohm R."/>
            <person name="Martin F."/>
            <person name="Silar P."/>
            <person name="Natvig D."/>
            <person name="Lalanne C."/>
            <person name="Gautier V."/>
            <person name="Ament-Velasquez S.L."/>
            <person name="Kruys A."/>
            <person name="Hutchinson M.I."/>
            <person name="Powell A.J."/>
            <person name="Barry K."/>
            <person name="Miller A.N."/>
            <person name="Grigoriev I.V."/>
            <person name="Debuchy R."/>
            <person name="Gladieux P."/>
            <person name="Thoren M.H."/>
            <person name="Johannesson H."/>
        </authorList>
    </citation>
    <scope>NUCLEOTIDE SEQUENCE</scope>
    <source>
        <strain evidence="1">CBS 958.72</strain>
    </source>
</reference>
<gene>
    <name evidence="1" type="ORF">B0T24DRAFT_638684</name>
</gene>